<feature type="non-terminal residue" evidence="1">
    <location>
        <position position="1"/>
    </location>
</feature>
<organism evidence="1">
    <name type="scientific">marine metagenome</name>
    <dbReference type="NCBI Taxonomy" id="408172"/>
    <lineage>
        <taxon>unclassified sequences</taxon>
        <taxon>metagenomes</taxon>
        <taxon>ecological metagenomes</taxon>
    </lineage>
</organism>
<feature type="non-terminal residue" evidence="1">
    <location>
        <position position="325"/>
    </location>
</feature>
<protein>
    <recommendedName>
        <fullName evidence="2">EF-hand domain-containing protein</fullName>
    </recommendedName>
</protein>
<evidence type="ECO:0008006" key="2">
    <source>
        <dbReference type="Google" id="ProtNLM"/>
    </source>
</evidence>
<proteinExistence type="predicted"/>
<dbReference type="AlphaFoldDB" id="A0A382R2N8"/>
<accession>A0A382R2N8</accession>
<dbReference type="PROSITE" id="PS00018">
    <property type="entry name" value="EF_HAND_1"/>
    <property type="match status" value="1"/>
</dbReference>
<reference evidence="1" key="1">
    <citation type="submission" date="2018-05" db="EMBL/GenBank/DDBJ databases">
        <authorList>
            <person name="Lanie J.A."/>
            <person name="Ng W.-L."/>
            <person name="Kazmierczak K.M."/>
            <person name="Andrzejewski T.M."/>
            <person name="Davidsen T.M."/>
            <person name="Wayne K.J."/>
            <person name="Tettelin H."/>
            <person name="Glass J.I."/>
            <person name="Rusch D."/>
            <person name="Podicherti R."/>
            <person name="Tsui H.-C.T."/>
            <person name="Winkler M.E."/>
        </authorList>
    </citation>
    <scope>NUCLEOTIDE SEQUENCE</scope>
</reference>
<evidence type="ECO:0000313" key="1">
    <source>
        <dbReference type="EMBL" id="SVC91956.1"/>
    </source>
</evidence>
<name>A0A382R2N8_9ZZZZ</name>
<dbReference type="InterPro" id="IPR018247">
    <property type="entry name" value="EF_Hand_1_Ca_BS"/>
</dbReference>
<gene>
    <name evidence="1" type="ORF">METZ01_LOCUS344810</name>
</gene>
<dbReference type="EMBL" id="UINC01118677">
    <property type="protein sequence ID" value="SVC91956.1"/>
    <property type="molecule type" value="Genomic_DNA"/>
</dbReference>
<sequence>AGNFMMWGEYDYETTQDYYEKTTKTNFFQKITQDKSRQIITAGGRDEISQEKTEWGHSAFTKNLLSGLRDSKADINTDGYITSQELGSYLKKKVTIDTNKKQTPKIRDLSSDEGEFVFVLSEDTAVIEDESVDKKDELETKKPIGVDKDETLLDRARLSQWSKRYSKNIKNPEIYGIYAVIMEDTQGILFTTNLAPGWAAGIGFESKKSSLLNESTQEFHSNNGNMISLYINHSLIKIESIWIEGTFAMHYSNFSLPNKITKILPAAGIHIGLVPLSSIFPPLILGVSITATPYPKSYNEIDGTIQLDDWDIQFLPTLSIGLAIP</sequence>